<protein>
    <submittedName>
        <fullName evidence="1">Uncharacterized protein</fullName>
    </submittedName>
</protein>
<dbReference type="InterPro" id="IPR033877">
    <property type="entry name" value="Frm2/Hbn1"/>
</dbReference>
<dbReference type="SUPFAM" id="SSF55469">
    <property type="entry name" value="FMN-dependent nitroreductase-like"/>
    <property type="match status" value="1"/>
</dbReference>
<name>A0A553IE81_9PEZI</name>
<sequence length="89" mass="9837">MFTELSDHASGMHQILVWTALELEGLGANLQHLNAIPFFEAIIKSYSGLSPDEVALLTLKAHLNFGDEVDTHPTVPAKLPLNRTFRVVK</sequence>
<dbReference type="PANTHER" id="PTHR43035:SF4">
    <property type="entry name" value="NITROREDUCTASE FAMILY PROTEIN (AFU_ORTHOLOGUE AFUA_3G03530)"/>
    <property type="match status" value="1"/>
</dbReference>
<dbReference type="PANTHER" id="PTHR43035">
    <property type="entry name" value="FATTY ACID REPRESSION MUTANT PROTEIN 2-RELATED"/>
    <property type="match status" value="1"/>
</dbReference>
<dbReference type="GO" id="GO:0034599">
    <property type="term" value="P:cellular response to oxidative stress"/>
    <property type="evidence" value="ECO:0007669"/>
    <property type="project" value="InterPro"/>
</dbReference>
<organism evidence="1 2">
    <name type="scientific">Xylaria flabelliformis</name>
    <dbReference type="NCBI Taxonomy" id="2512241"/>
    <lineage>
        <taxon>Eukaryota</taxon>
        <taxon>Fungi</taxon>
        <taxon>Dikarya</taxon>
        <taxon>Ascomycota</taxon>
        <taxon>Pezizomycotina</taxon>
        <taxon>Sordariomycetes</taxon>
        <taxon>Xylariomycetidae</taxon>
        <taxon>Xylariales</taxon>
        <taxon>Xylariaceae</taxon>
        <taxon>Xylaria</taxon>
    </lineage>
</organism>
<dbReference type="Gene3D" id="3.40.109.10">
    <property type="entry name" value="NADH Oxidase"/>
    <property type="match status" value="1"/>
</dbReference>
<dbReference type="GO" id="GO:0016491">
    <property type="term" value="F:oxidoreductase activity"/>
    <property type="evidence" value="ECO:0007669"/>
    <property type="project" value="InterPro"/>
</dbReference>
<dbReference type="STRING" id="2512241.A0A553IE81"/>
<dbReference type="EMBL" id="VFLP01000002">
    <property type="protein sequence ID" value="TRX98521.1"/>
    <property type="molecule type" value="Genomic_DNA"/>
</dbReference>
<keyword evidence="2" id="KW-1185">Reference proteome</keyword>
<dbReference type="AlphaFoldDB" id="A0A553IE81"/>
<reference evidence="2" key="1">
    <citation type="submission" date="2019-06" db="EMBL/GenBank/DDBJ databases">
        <title>Draft genome sequence of the griseofulvin-producing fungus Xylaria cubensis strain G536.</title>
        <authorList>
            <person name="Mead M.E."/>
            <person name="Raja H.A."/>
            <person name="Steenwyk J.L."/>
            <person name="Knowles S.L."/>
            <person name="Oberlies N.H."/>
            <person name="Rokas A."/>
        </authorList>
    </citation>
    <scope>NUCLEOTIDE SEQUENCE [LARGE SCALE GENOMIC DNA]</scope>
    <source>
        <strain evidence="2">G536</strain>
    </source>
</reference>
<dbReference type="Proteomes" id="UP000319160">
    <property type="component" value="Unassembled WGS sequence"/>
</dbReference>
<gene>
    <name evidence="1" type="ORF">FHL15_000595</name>
</gene>
<comment type="caution">
    <text evidence="1">The sequence shown here is derived from an EMBL/GenBank/DDBJ whole genome shotgun (WGS) entry which is preliminary data.</text>
</comment>
<dbReference type="OrthoDB" id="2138173at2759"/>
<proteinExistence type="predicted"/>
<evidence type="ECO:0000313" key="2">
    <source>
        <dbReference type="Proteomes" id="UP000319160"/>
    </source>
</evidence>
<evidence type="ECO:0000313" key="1">
    <source>
        <dbReference type="EMBL" id="TRX98521.1"/>
    </source>
</evidence>
<accession>A0A553IE81</accession>
<dbReference type="InterPro" id="IPR000415">
    <property type="entry name" value="Nitroreductase-like"/>
</dbReference>